<evidence type="ECO:0000313" key="4">
    <source>
        <dbReference type="RefSeq" id="XP_015866718.3"/>
    </source>
</evidence>
<sequence length="359" mass="39981">MWVCVSDVFYVKLLVRKITESACNRSLANIEMETLQKKVRKRYLLVLDDTWNENREKLFNLKNLLTDGAAEGSRIVVTTRSKKVTGGAIQPHELGVLDENKSWSLFEKMAFEGGKEPTNNCFVEIGMKIVKKCGGIPLALKTIGSLLYCKNPETESFFQEAETDEMGNIRKCKMHDHMHDLAKLQGLPSDIGKLVNLKHLEIDGCESLAYLPCGLRQLTNLQKLTDFPLTRGKATGGESSSVTSSSSPRAKLKALHSAGIEELESQSNLDSFSSLKCKKVEKCPNLKLLSPGIQHLALLITSCPKVEYVFNEDAAICTTLQKLQILQCDSLIAITEWICNLRYLKELEIQGCPNLTSVP</sequence>
<dbReference type="GO" id="GO:0043531">
    <property type="term" value="F:ADP binding"/>
    <property type="evidence" value="ECO:0007669"/>
    <property type="project" value="InterPro"/>
</dbReference>
<dbReference type="RefSeq" id="XP_015866718.3">
    <property type="nucleotide sequence ID" value="XM_016011232.3"/>
</dbReference>
<dbReference type="PRINTS" id="PR00364">
    <property type="entry name" value="DISEASERSIST"/>
</dbReference>
<evidence type="ECO:0000313" key="3">
    <source>
        <dbReference type="Proteomes" id="UP001652623"/>
    </source>
</evidence>
<dbReference type="InterPro" id="IPR002182">
    <property type="entry name" value="NB-ARC"/>
</dbReference>
<dbReference type="InterPro" id="IPR032675">
    <property type="entry name" value="LRR_dom_sf"/>
</dbReference>
<gene>
    <name evidence="4" type="primary">LOC107404283</name>
</gene>
<dbReference type="Pfam" id="PF00931">
    <property type="entry name" value="NB-ARC"/>
    <property type="match status" value="1"/>
</dbReference>
<dbReference type="PANTHER" id="PTHR36766:SF38">
    <property type="entry name" value="DISEASE RESISTANCE PROTEIN RGA3"/>
    <property type="match status" value="1"/>
</dbReference>
<name>A0A6P3YS34_ZIZJJ</name>
<keyword evidence="3" id="KW-1185">Reference proteome</keyword>
<dbReference type="GO" id="GO:0006952">
    <property type="term" value="P:defense response"/>
    <property type="evidence" value="ECO:0007669"/>
    <property type="project" value="UniProtKB-KW"/>
</dbReference>
<evidence type="ECO:0000256" key="1">
    <source>
        <dbReference type="ARBA" id="ARBA00022821"/>
    </source>
</evidence>
<dbReference type="Gene3D" id="3.80.10.10">
    <property type="entry name" value="Ribonuclease Inhibitor"/>
    <property type="match status" value="1"/>
</dbReference>
<dbReference type="PANTHER" id="PTHR36766">
    <property type="entry name" value="PLANT BROAD-SPECTRUM MILDEW RESISTANCE PROTEIN RPW8"/>
    <property type="match status" value="1"/>
</dbReference>
<dbReference type="Gene3D" id="3.40.50.300">
    <property type="entry name" value="P-loop containing nucleotide triphosphate hydrolases"/>
    <property type="match status" value="1"/>
</dbReference>
<dbReference type="Gene3D" id="1.10.8.430">
    <property type="entry name" value="Helical domain of apoptotic protease-activating factors"/>
    <property type="match status" value="1"/>
</dbReference>
<organism evidence="3 4">
    <name type="scientific">Ziziphus jujuba</name>
    <name type="common">Chinese jujube</name>
    <name type="synonym">Ziziphus sativa</name>
    <dbReference type="NCBI Taxonomy" id="326968"/>
    <lineage>
        <taxon>Eukaryota</taxon>
        <taxon>Viridiplantae</taxon>
        <taxon>Streptophyta</taxon>
        <taxon>Embryophyta</taxon>
        <taxon>Tracheophyta</taxon>
        <taxon>Spermatophyta</taxon>
        <taxon>Magnoliopsida</taxon>
        <taxon>eudicotyledons</taxon>
        <taxon>Gunneridae</taxon>
        <taxon>Pentapetalae</taxon>
        <taxon>rosids</taxon>
        <taxon>fabids</taxon>
        <taxon>Rosales</taxon>
        <taxon>Rhamnaceae</taxon>
        <taxon>Paliureae</taxon>
        <taxon>Ziziphus</taxon>
    </lineage>
</organism>
<dbReference type="InterPro" id="IPR042197">
    <property type="entry name" value="Apaf_helical"/>
</dbReference>
<evidence type="ECO:0000259" key="2">
    <source>
        <dbReference type="Pfam" id="PF00931"/>
    </source>
</evidence>
<keyword evidence="1" id="KW-0611">Plant defense</keyword>
<protein>
    <submittedName>
        <fullName evidence="4">Disease resistance protein RGA1</fullName>
    </submittedName>
</protein>
<dbReference type="InterPro" id="IPR027417">
    <property type="entry name" value="P-loop_NTPase"/>
</dbReference>
<proteinExistence type="predicted"/>
<dbReference type="SUPFAM" id="SSF52540">
    <property type="entry name" value="P-loop containing nucleoside triphosphate hydrolases"/>
    <property type="match status" value="1"/>
</dbReference>
<dbReference type="InParanoid" id="A0A6P3YS34"/>
<dbReference type="KEGG" id="zju:107404283"/>
<reference evidence="3" key="1">
    <citation type="submission" date="2025-05" db="UniProtKB">
        <authorList>
            <consortium name="RefSeq"/>
        </authorList>
    </citation>
    <scope>NUCLEOTIDE SEQUENCE [LARGE SCALE GENOMIC DNA]</scope>
</reference>
<feature type="domain" description="NB-ARC" evidence="2">
    <location>
        <begin position="1"/>
        <end position="113"/>
    </location>
</feature>
<dbReference type="GeneID" id="107404283"/>
<dbReference type="AlphaFoldDB" id="A0A6P3YS34"/>
<dbReference type="SUPFAM" id="SSF52058">
    <property type="entry name" value="L domain-like"/>
    <property type="match status" value="1"/>
</dbReference>
<reference evidence="4" key="2">
    <citation type="submission" date="2025-08" db="UniProtKB">
        <authorList>
            <consortium name="RefSeq"/>
        </authorList>
    </citation>
    <scope>IDENTIFICATION</scope>
    <source>
        <tissue evidence="4">Seedling</tissue>
    </source>
</reference>
<accession>A0A6P3YS34</accession>
<dbReference type="Proteomes" id="UP001652623">
    <property type="component" value="Chromosome 1"/>
</dbReference>